<name>A0A1S5YDF0_9VIRU</name>
<sequence length="67" mass="8268">MKINTYIYIQLYNFLFIYIITHNTYHCHHYLSFNLFNLNFTFFFKVNINCNKFLLLSGRNLYLSLVE</sequence>
<proteinExistence type="predicted"/>
<organism evidence="2 3">
    <name type="scientific">Leptopilina boulardi filamentous virus</name>
    <dbReference type="NCBI Taxonomy" id="552509"/>
    <lineage>
        <taxon>Viruses</taxon>
        <taxon>Viruses incertae sedis</taxon>
        <taxon>Naldaviricetes</taxon>
        <taxon>Lefavirales</taxon>
        <taxon>Filamentoviridae</taxon>
        <taxon>Alphafilamentovirus</taxon>
        <taxon>Alphafilamentovirus leboulardi</taxon>
    </lineage>
</organism>
<keyword evidence="3" id="KW-1185">Reference proteome</keyword>
<evidence type="ECO:0000313" key="3">
    <source>
        <dbReference type="Proteomes" id="UP000203066"/>
    </source>
</evidence>
<dbReference type="GeneID" id="31050572"/>
<dbReference type="EMBL" id="KY009685">
    <property type="protein sequence ID" value="AQQ80015.1"/>
    <property type="molecule type" value="Genomic_DNA"/>
</dbReference>
<reference evidence="2 3" key="1">
    <citation type="journal article" date="2016" name="Genome Biol. Evol.">
        <title>Genome Sequencing of the Behavior Manipulating Virus LbFV Reveals a Possible New Virus Family.</title>
        <authorList>
            <person name="Lepetit D."/>
            <person name="Gillet B."/>
            <person name="Hughes S."/>
            <person name="Kraaijeveld K."/>
            <person name="Varaldi J."/>
        </authorList>
    </citation>
    <scope>NUCLEOTIDE SEQUENCE [LARGE SCALE GENOMIC DNA]</scope>
    <source>
        <strain evidence="2">Valence Gotheron</strain>
    </source>
</reference>
<protein>
    <submittedName>
        <fullName evidence="2">Uncharacterized protein</fullName>
    </submittedName>
</protein>
<dbReference type="KEGG" id="vg:31050572"/>
<evidence type="ECO:0000256" key="1">
    <source>
        <dbReference type="SAM" id="Phobius"/>
    </source>
</evidence>
<dbReference type="Proteomes" id="UP000203066">
    <property type="component" value="Segment"/>
</dbReference>
<accession>A0A1S5YDF0</accession>
<gene>
    <name evidence="2" type="ORF">LbFV_ORF95</name>
</gene>
<feature type="transmembrane region" description="Helical" evidence="1">
    <location>
        <begin position="6"/>
        <end position="25"/>
    </location>
</feature>
<keyword evidence="1" id="KW-1133">Transmembrane helix</keyword>
<keyword evidence="1" id="KW-0472">Membrane</keyword>
<evidence type="ECO:0000313" key="2">
    <source>
        <dbReference type="EMBL" id="AQQ80015.1"/>
    </source>
</evidence>
<keyword evidence="1" id="KW-0812">Transmembrane</keyword>
<dbReference type="RefSeq" id="YP_009345699.1">
    <property type="nucleotide sequence ID" value="NC_033778.1"/>
</dbReference>